<organism evidence="2 3">
    <name type="scientific">Lactobacillus equicursoris 66c</name>
    <dbReference type="NCBI Taxonomy" id="872326"/>
    <lineage>
        <taxon>Bacteria</taxon>
        <taxon>Bacillati</taxon>
        <taxon>Bacillota</taxon>
        <taxon>Bacilli</taxon>
        <taxon>Lactobacillales</taxon>
        <taxon>Lactobacillaceae</taxon>
        <taxon>Lactobacillus</taxon>
    </lineage>
</organism>
<evidence type="ECO:0000313" key="3">
    <source>
        <dbReference type="Proteomes" id="UP000009325"/>
    </source>
</evidence>
<name>K0NTI9_9LACO</name>
<sequence length="82" mass="9156">MATVNPATLLSKSIDGWLYLLVTWLGKKKASTLGVKAIGKHKLVDRSGNYFIRTNQAKFYNHKSKASCQTSRLRSSPPTTWS</sequence>
<proteinExistence type="predicted"/>
<evidence type="ECO:0000313" key="2">
    <source>
        <dbReference type="EMBL" id="CCK83816.1"/>
    </source>
</evidence>
<dbReference type="Proteomes" id="UP000009325">
    <property type="component" value="Unassembled WGS sequence"/>
</dbReference>
<reference evidence="2 3" key="1">
    <citation type="submission" date="2012-08" db="EMBL/GenBank/DDBJ databases">
        <title>Draft Genome Sequences of Lactobacillus equicursoris CIP 110162T, isolated from thoroughbred racehorse feces and Lactobacillus sp. CRBIP 24.137 isolated from urine of human.</title>
        <authorList>
            <person name="Cousin S."/>
            <person name="Loux V."/>
            <person name="Ma L."/>
            <person name="Creno S."/>
            <person name="Clermont D."/>
            <person name="Bizet C."/>
            <person name="Bouchier C."/>
        </authorList>
    </citation>
    <scope>NUCLEOTIDE SEQUENCE [LARGE SCALE GENOMIC DNA]</scope>
    <source>
        <strain evidence="2 3">66c</strain>
    </source>
</reference>
<dbReference type="EMBL" id="CALZ01000096">
    <property type="protein sequence ID" value="CCK83816.1"/>
    <property type="molecule type" value="Genomic_DNA"/>
</dbReference>
<accession>K0NTI9</accession>
<protein>
    <submittedName>
        <fullName evidence="2">Uncharacterized protein</fullName>
    </submittedName>
</protein>
<gene>
    <name evidence="1" type="ORF">BN146_04980</name>
    <name evidence="2" type="ORF">BN146_06120</name>
</gene>
<dbReference type="EMBL" id="CALZ01000087">
    <property type="protein sequence ID" value="CCK83604.1"/>
    <property type="molecule type" value="Genomic_DNA"/>
</dbReference>
<evidence type="ECO:0000313" key="1">
    <source>
        <dbReference type="EMBL" id="CCK83604.1"/>
    </source>
</evidence>
<comment type="caution">
    <text evidence="2">The sequence shown here is derived from an EMBL/GenBank/DDBJ whole genome shotgun (WGS) entry which is preliminary data.</text>
</comment>
<dbReference type="AlphaFoldDB" id="K0NTI9"/>